<evidence type="ECO:0000256" key="2">
    <source>
        <dbReference type="ARBA" id="ARBA00022573"/>
    </source>
</evidence>
<dbReference type="Proteomes" id="UP000250079">
    <property type="component" value="Chromosome"/>
</dbReference>
<evidence type="ECO:0000313" key="4">
    <source>
        <dbReference type="EMBL" id="ASJ71887.1"/>
    </source>
</evidence>
<dbReference type="AlphaFoldDB" id="A0A2Z2NW29"/>
<dbReference type="NCBIfam" id="TIGR00715">
    <property type="entry name" value="precor6x_red"/>
    <property type="match status" value="1"/>
</dbReference>
<gene>
    <name evidence="4" type="primary">cobK</name>
    <name evidence="4" type="ORF">IMCC3135_08950</name>
</gene>
<dbReference type="InterPro" id="IPR003723">
    <property type="entry name" value="Precorrin-6x_reduct"/>
</dbReference>
<dbReference type="KEGG" id="gai:IMCC3135_08950"/>
<keyword evidence="3 4" id="KW-0560">Oxidoreductase</keyword>
<dbReference type="NCBIfam" id="NF005968">
    <property type="entry name" value="PRK08057.1-2"/>
    <property type="match status" value="1"/>
</dbReference>
<sequence length="253" mass="27282">MTSVLLLGGTTEASDMAHAMAHAMAYQGINAWFSYAGRTRAPKAQPIPTRIGGFGGVEGMVDWLQQHDISHVIDATHPFAAGISANALQACALTGVDLCSFERAAWQAGGADNWQYVCDIDAAVDALPQVASNIFLAIGKQHIKAFTRQAQHHYLLRLVDQPEEAPPLPFASYVVDRGPFTVEQDLAMLREHAIDIIVCKNSGGSGAVAKLVAARHLQLPVVMINRPIQQACTRCHSVDEVLDWLAHATLRGV</sequence>
<dbReference type="PANTHER" id="PTHR36925">
    <property type="entry name" value="COBALT-PRECORRIN-6A REDUCTASE"/>
    <property type="match status" value="1"/>
</dbReference>
<evidence type="ECO:0000313" key="5">
    <source>
        <dbReference type="Proteomes" id="UP000250079"/>
    </source>
</evidence>
<dbReference type="OrthoDB" id="5183775at2"/>
<evidence type="ECO:0000256" key="3">
    <source>
        <dbReference type="ARBA" id="ARBA00023002"/>
    </source>
</evidence>
<dbReference type="GO" id="GO:0016994">
    <property type="term" value="F:precorrin-6A reductase activity"/>
    <property type="evidence" value="ECO:0007669"/>
    <property type="project" value="UniProtKB-EC"/>
</dbReference>
<evidence type="ECO:0000256" key="1">
    <source>
        <dbReference type="ARBA" id="ARBA00004953"/>
    </source>
</evidence>
<comment type="pathway">
    <text evidence="1">Cofactor biosynthesis; adenosylcobalamin biosynthesis.</text>
</comment>
<dbReference type="RefSeq" id="WP_088917265.1">
    <property type="nucleotide sequence ID" value="NZ_CP018632.1"/>
</dbReference>
<accession>A0A2Z2NW29</accession>
<dbReference type="EC" id="1.3.1.54" evidence="4"/>
<keyword evidence="2" id="KW-0169">Cobalamin biosynthesis</keyword>
<dbReference type="EMBL" id="CP018632">
    <property type="protein sequence ID" value="ASJ71887.1"/>
    <property type="molecule type" value="Genomic_DNA"/>
</dbReference>
<reference evidence="4 5" key="1">
    <citation type="submission" date="2016-12" db="EMBL/GenBank/DDBJ databases">
        <authorList>
            <person name="Song W.-J."/>
            <person name="Kurnit D.M."/>
        </authorList>
    </citation>
    <scope>NUCLEOTIDE SEQUENCE [LARGE SCALE GENOMIC DNA]</scope>
    <source>
        <strain evidence="4 5">IMCC3135</strain>
    </source>
</reference>
<proteinExistence type="predicted"/>
<protein>
    <submittedName>
        <fullName evidence="4">Precorrin-6A reductase</fullName>
        <ecNumber evidence="4">1.3.1.54</ecNumber>
    </submittedName>
</protein>
<dbReference type="GO" id="GO:0009236">
    <property type="term" value="P:cobalamin biosynthetic process"/>
    <property type="evidence" value="ECO:0007669"/>
    <property type="project" value="UniProtKB-UniPathway"/>
</dbReference>
<dbReference type="PANTHER" id="PTHR36925:SF1">
    <property type="entry name" value="COBALT-PRECORRIN-6A REDUCTASE"/>
    <property type="match status" value="1"/>
</dbReference>
<dbReference type="UniPathway" id="UPA00148"/>
<keyword evidence="5" id="KW-1185">Reference proteome</keyword>
<organism evidence="4 5">
    <name type="scientific">Granulosicoccus antarcticus IMCC3135</name>
    <dbReference type="NCBI Taxonomy" id="1192854"/>
    <lineage>
        <taxon>Bacteria</taxon>
        <taxon>Pseudomonadati</taxon>
        <taxon>Pseudomonadota</taxon>
        <taxon>Gammaproteobacteria</taxon>
        <taxon>Chromatiales</taxon>
        <taxon>Granulosicoccaceae</taxon>
        <taxon>Granulosicoccus</taxon>
    </lineage>
</organism>
<dbReference type="PROSITE" id="PS51014">
    <property type="entry name" value="COBK_CBIJ"/>
    <property type="match status" value="1"/>
</dbReference>
<name>A0A2Z2NW29_9GAMM</name>
<dbReference type="Pfam" id="PF02571">
    <property type="entry name" value="CbiJ"/>
    <property type="match status" value="1"/>
</dbReference>